<reference evidence="3 4" key="1">
    <citation type="submission" date="2020-09" db="EMBL/GenBank/DDBJ databases">
        <title>Novel species of Mucilaginibacter isolated from a glacier on the Tibetan Plateau.</title>
        <authorList>
            <person name="Liu Q."/>
            <person name="Xin Y.-H."/>
        </authorList>
    </citation>
    <scope>NUCLEOTIDE SEQUENCE [LARGE SCALE GENOMIC DNA]</scope>
    <source>
        <strain evidence="3 4">ZT4R22</strain>
    </source>
</reference>
<gene>
    <name evidence="3" type="ORF">IDJ77_01445</name>
</gene>
<dbReference type="InterPro" id="IPR011519">
    <property type="entry name" value="UnbV_ASPIC"/>
</dbReference>
<dbReference type="Pfam" id="PF13517">
    <property type="entry name" value="FG-GAP_3"/>
    <property type="match status" value="4"/>
</dbReference>
<feature type="domain" description="ASPIC/UnbV" evidence="2">
    <location>
        <begin position="547"/>
        <end position="614"/>
    </location>
</feature>
<keyword evidence="4" id="KW-1185">Reference proteome</keyword>
<accession>A0ABR7WJH9</accession>
<proteinExistence type="predicted"/>
<dbReference type="Proteomes" id="UP000606600">
    <property type="component" value="Unassembled WGS sequence"/>
</dbReference>
<organism evidence="3 4">
    <name type="scientific">Mucilaginibacter pankratovii</name>
    <dbReference type="NCBI Taxonomy" id="2772110"/>
    <lineage>
        <taxon>Bacteria</taxon>
        <taxon>Pseudomonadati</taxon>
        <taxon>Bacteroidota</taxon>
        <taxon>Sphingobacteriia</taxon>
        <taxon>Sphingobacteriales</taxon>
        <taxon>Sphingobacteriaceae</taxon>
        <taxon>Mucilaginibacter</taxon>
    </lineage>
</organism>
<sequence>MKLQPRRPVSQPTSITCAGLLFYMLFVMACKSGPISSSDDSGNSASLFKELDTAQTHVGFINQLTEGLNTNVLVYEYFYNGGGVAVGDFNSDGLQDLYFTGNMVDNKMYLNKGKMAFEDITAPANVAGRPGPWKTSATVADVNGDGLPDLYLCYSGKLRPEKRVNQLLINQGNNPQGIPQFKDQTIDYGLNFPSYSTQGYFFDYDNDGDLDLLLVNHSPERLNNIDVYALKDLVKTKDAERGARLLRNDDGKFEDVTTNSGIENGTVSYGLAAGIADINGDGWPDIYMDNDYSVPDKLYINNKNGTFTDHLKQTVGHTSFYSMGNEISDINNDGYPDIYTLDMLPEDNRRQKLLMGTDNYEYFNMNVKAGFYYQYMRNMLHLNNGNGTFSEIGQQAGISNTDWSWAPLFADYDNDGWKDLFVSNGFLRDYTNMDFLKYMGDNLKDRSVMREDLLNLVKNMPASSVKNYLFKNKGGFIFEDVSARWGITQPSNSNGSAYADLDNDGDLDLVTNNVNQPASILQNNSEVLTGNAYLDIKLKGAGKNTDGIGATVTAVIGDKQQTIQQMPARGYQSTVTTLIHFGFGKNKTVDAIKVRWPSGKIQTIAKPALNHILTVSEKDAAGVDIATPQPKTIFSEITSPVKFTASATGINDFKRQPLLVNPISFSGPHVAKGDVNGDGLEDIFIGGGSGQPSVLFIQNAAGGFVKKILPVFNGDKTKSEIIPVFLDANKDGHPDLFCASAGYHDLQPGDQTLGDDLYLNDGKGNFTKAINAVPALYTSKSCAKAADVNGDGFPDLFLGGRVIPGRYPEAPQSYLLINDGKGHFKDATTQYLPQLTKLGMVTDVAWVDMNGDSRPDLVLVGEWLPVTIFINMNGKFEDQTAKYLPKKYSGWWNCITIGDFNKDGHPDLALGNQGTNSQCKVSDAEPAEMYFKDFDKNGAIDPILCFYINHQSYPYVTRDELLEQVSMMRSRFTDYKSYADATLNDIFSTAELQGAGHLTANTLATTMFLSDRSGKLHEAKLPAEVQFSPVFAITPLDYDKDGITDLLFCGNIDNARLRFGKADANFGLLLKGGKNGSFATVSQKESGFKVTGDVRSVTTIGDKILFGINQRPMRAYQLNSR</sequence>
<evidence type="ECO:0000256" key="1">
    <source>
        <dbReference type="ARBA" id="ARBA00022729"/>
    </source>
</evidence>
<dbReference type="Pfam" id="PF07593">
    <property type="entry name" value="UnbV_ASPIC"/>
    <property type="match status" value="1"/>
</dbReference>
<dbReference type="InterPro" id="IPR027039">
    <property type="entry name" value="Crtac1"/>
</dbReference>
<dbReference type="SUPFAM" id="SSF69318">
    <property type="entry name" value="Integrin alpha N-terminal domain"/>
    <property type="match status" value="3"/>
</dbReference>
<dbReference type="PROSITE" id="PS51257">
    <property type="entry name" value="PROKAR_LIPOPROTEIN"/>
    <property type="match status" value="1"/>
</dbReference>
<dbReference type="Gene3D" id="2.130.10.130">
    <property type="entry name" value="Integrin alpha, N-terminal"/>
    <property type="match status" value="3"/>
</dbReference>
<name>A0ABR7WJH9_9SPHI</name>
<keyword evidence="1" id="KW-0732">Signal</keyword>
<protein>
    <submittedName>
        <fullName evidence="3">VCBS repeat-containing protein</fullName>
    </submittedName>
</protein>
<dbReference type="PANTHER" id="PTHR16026">
    <property type="entry name" value="CARTILAGE ACIDIC PROTEIN 1"/>
    <property type="match status" value="1"/>
</dbReference>
<evidence type="ECO:0000313" key="3">
    <source>
        <dbReference type="EMBL" id="MBD1362461.1"/>
    </source>
</evidence>
<evidence type="ECO:0000259" key="2">
    <source>
        <dbReference type="Pfam" id="PF07593"/>
    </source>
</evidence>
<dbReference type="PANTHER" id="PTHR16026:SF0">
    <property type="entry name" value="CARTILAGE ACIDIC PROTEIN 1"/>
    <property type="match status" value="1"/>
</dbReference>
<dbReference type="InterPro" id="IPR013517">
    <property type="entry name" value="FG-GAP"/>
</dbReference>
<dbReference type="InterPro" id="IPR028994">
    <property type="entry name" value="Integrin_alpha_N"/>
</dbReference>
<evidence type="ECO:0000313" key="4">
    <source>
        <dbReference type="Proteomes" id="UP000606600"/>
    </source>
</evidence>
<comment type="caution">
    <text evidence="3">The sequence shown here is derived from an EMBL/GenBank/DDBJ whole genome shotgun (WGS) entry which is preliminary data.</text>
</comment>
<dbReference type="EMBL" id="JACWMY010000001">
    <property type="protein sequence ID" value="MBD1362461.1"/>
    <property type="molecule type" value="Genomic_DNA"/>
</dbReference>